<evidence type="ECO:0000256" key="7">
    <source>
        <dbReference type="HAMAP-Rule" id="MF_00125"/>
    </source>
</evidence>
<comment type="similarity">
    <text evidence="3 7">Belongs to the class-II aminoacyl-tRNA synthetase family. HisZ subfamily.</text>
</comment>
<dbReference type="PIRSF" id="PIRSF001549">
    <property type="entry name" value="His-tRNA_synth"/>
    <property type="match status" value="1"/>
</dbReference>
<comment type="function">
    <text evidence="6 7">Required for the first step of histidine biosynthesis. May allow the feedback regulation of ATP phosphoribosyltransferase activity by histidine.</text>
</comment>
<keyword evidence="10" id="KW-0808">Transferase</keyword>
<feature type="binding site" evidence="8">
    <location>
        <position position="273"/>
    </location>
    <ligand>
        <name>L-histidine</name>
        <dbReference type="ChEBI" id="CHEBI:57595"/>
    </ligand>
</feature>
<evidence type="ECO:0000256" key="2">
    <source>
        <dbReference type="ARBA" id="ARBA00004667"/>
    </source>
</evidence>
<dbReference type="Pfam" id="PF13393">
    <property type="entry name" value="tRNA-synt_His"/>
    <property type="match status" value="1"/>
</dbReference>
<dbReference type="NCBIfam" id="TIGR00443">
    <property type="entry name" value="hisZ_biosyn_reg"/>
    <property type="match status" value="1"/>
</dbReference>
<dbReference type="OrthoDB" id="9769617at2"/>
<comment type="pathway">
    <text evidence="2 7">Amino-acid biosynthesis; L-histidine biosynthesis; L-histidine from 5-phospho-alpha-D-ribose 1-diphosphate: step 1/9.</text>
</comment>
<dbReference type="HAMAP" id="MF_00125">
    <property type="entry name" value="HisZ"/>
    <property type="match status" value="1"/>
</dbReference>
<comment type="subunit">
    <text evidence="7">Heteromultimer composed of HisG and HisZ subunits.</text>
</comment>
<evidence type="ECO:0000313" key="10">
    <source>
        <dbReference type="EMBL" id="TCK05603.1"/>
    </source>
</evidence>
<keyword evidence="7" id="KW-0368">Histidine biosynthesis</keyword>
<dbReference type="SUPFAM" id="SSF55681">
    <property type="entry name" value="Class II aaRS and biotin synthetases"/>
    <property type="match status" value="1"/>
</dbReference>
<proteinExistence type="inferred from homology"/>
<dbReference type="CDD" id="cd00773">
    <property type="entry name" value="HisRS-like_core"/>
    <property type="match status" value="1"/>
</dbReference>
<dbReference type="NCBIfam" id="NF009086">
    <property type="entry name" value="PRK12421.1"/>
    <property type="match status" value="1"/>
</dbReference>
<evidence type="ECO:0000259" key="9">
    <source>
        <dbReference type="Pfam" id="PF13393"/>
    </source>
</evidence>
<dbReference type="InterPro" id="IPR004516">
    <property type="entry name" value="HisRS/HisZ"/>
</dbReference>
<comment type="miscellaneous">
    <text evidence="7">This function is generally fulfilled by the C-terminal part of HisG, which is missing in some bacteria such as this one.</text>
</comment>
<dbReference type="AlphaFoldDB" id="A0A4R1GFF6"/>
<reference evidence="10 11" key="1">
    <citation type="submission" date="2019-03" db="EMBL/GenBank/DDBJ databases">
        <title>Genomic Encyclopedia of Archaeal and Bacterial Type Strains, Phase II (KMG-II): from individual species to whole genera.</title>
        <authorList>
            <person name="Goeker M."/>
        </authorList>
    </citation>
    <scope>NUCLEOTIDE SEQUENCE [LARGE SCALE GENOMIC DNA]</scope>
    <source>
        <strain evidence="10 11">DSM 27697</strain>
    </source>
</reference>
<keyword evidence="7" id="KW-0028">Amino-acid biosynthesis</keyword>
<name>A0A4R1GFF6_9GAMM</name>
<feature type="domain" description="Class II Histidinyl-tRNA synthetase (HisRS)-like catalytic core" evidence="9">
    <location>
        <begin position="12"/>
        <end position="323"/>
    </location>
</feature>
<dbReference type="InterPro" id="IPR004517">
    <property type="entry name" value="HisZ"/>
</dbReference>
<dbReference type="GO" id="GO:0000105">
    <property type="term" value="P:L-histidine biosynthetic process"/>
    <property type="evidence" value="ECO:0007669"/>
    <property type="project" value="UniProtKB-UniRule"/>
</dbReference>
<dbReference type="Proteomes" id="UP000294546">
    <property type="component" value="Unassembled WGS sequence"/>
</dbReference>
<dbReference type="RefSeq" id="WP_132292807.1">
    <property type="nucleotide sequence ID" value="NZ_SMFU01000009.1"/>
</dbReference>
<accession>A0A4R1GFF6</accession>
<dbReference type="UniPathway" id="UPA00031">
    <property type="reaction ID" value="UER00006"/>
</dbReference>
<sequence>MTLADRWLLPDGMKEMLPPRARQVEMMRRRVLDLYDCWGYDLVMPPLAEHLESLLTGVGRDLEMKTFKLTDQVSGHTLGVRADMTPQVARIDAHRLRTEGPSRLCYCGSVLHTRPGNMLASRNPLQLGAELYGHAGLDSDVEVISLMLETLRTVDVKGPVSLDLGHVGVFSELMQEAALAGEEQDRFIDMLQRKALPEIGSFVAGLDLAEGVAEKLLALPRLNGGVEVLQRARELFAGSESILAALTYIEQVAQRVESRYPATDLYFDLGELRGYHYHTGVVFAAYSPHFGQALAKGGRYDRIGEDFGRARPATGFSADLKTLLEVALAMPEIDRSAVLVPATEEQDLLAAIADLRQAGVRVVQMLGGEVVPGCCDRQLVLKDGQWVVETR</sequence>
<evidence type="ECO:0000256" key="6">
    <source>
        <dbReference type="ARBA" id="ARBA00025246"/>
    </source>
</evidence>
<evidence type="ECO:0000256" key="4">
    <source>
        <dbReference type="ARBA" id="ARBA00020397"/>
    </source>
</evidence>
<organism evidence="10 11">
    <name type="scientific">Marinobacterium mangrovicola</name>
    <dbReference type="NCBI Taxonomy" id="1476959"/>
    <lineage>
        <taxon>Bacteria</taxon>
        <taxon>Pseudomonadati</taxon>
        <taxon>Pseudomonadota</taxon>
        <taxon>Gammaproteobacteria</taxon>
        <taxon>Oceanospirillales</taxon>
        <taxon>Oceanospirillaceae</taxon>
        <taxon>Marinobacterium</taxon>
    </lineage>
</organism>
<dbReference type="GO" id="GO:0005737">
    <property type="term" value="C:cytoplasm"/>
    <property type="evidence" value="ECO:0007669"/>
    <property type="project" value="UniProtKB-SubCell"/>
</dbReference>
<dbReference type="EMBL" id="SMFU01000009">
    <property type="protein sequence ID" value="TCK05603.1"/>
    <property type="molecule type" value="Genomic_DNA"/>
</dbReference>
<comment type="subcellular location">
    <subcellularLocation>
        <location evidence="1 7">Cytoplasm</location>
    </subcellularLocation>
</comment>
<evidence type="ECO:0000313" key="11">
    <source>
        <dbReference type="Proteomes" id="UP000294546"/>
    </source>
</evidence>
<comment type="caution">
    <text evidence="10">The sequence shown here is derived from an EMBL/GenBank/DDBJ whole genome shotgun (WGS) entry which is preliminary data.</text>
</comment>
<keyword evidence="11" id="KW-1185">Reference proteome</keyword>
<evidence type="ECO:0000256" key="5">
    <source>
        <dbReference type="ARBA" id="ARBA00022490"/>
    </source>
</evidence>
<dbReference type="PANTHER" id="PTHR11476:SF7">
    <property type="entry name" value="HISTIDINE--TRNA LIGASE"/>
    <property type="match status" value="1"/>
</dbReference>
<keyword evidence="10" id="KW-0328">Glycosyltransferase</keyword>
<gene>
    <name evidence="7" type="primary">hisZ</name>
    <name evidence="10" type="ORF">CLV83_2531</name>
</gene>
<protein>
    <recommendedName>
        <fullName evidence="4 7">ATP phosphoribosyltransferase regulatory subunit</fullName>
    </recommendedName>
</protein>
<feature type="binding site" evidence="8">
    <location>
        <position position="126"/>
    </location>
    <ligand>
        <name>L-histidine</name>
        <dbReference type="ChEBI" id="CHEBI:57595"/>
    </ligand>
</feature>
<evidence type="ECO:0000256" key="1">
    <source>
        <dbReference type="ARBA" id="ARBA00004496"/>
    </source>
</evidence>
<evidence type="ECO:0000256" key="8">
    <source>
        <dbReference type="PIRSR" id="PIRSR001549-1"/>
    </source>
</evidence>
<dbReference type="PANTHER" id="PTHR11476">
    <property type="entry name" value="HISTIDYL-TRNA SYNTHETASE"/>
    <property type="match status" value="1"/>
</dbReference>
<dbReference type="Gene3D" id="3.30.930.10">
    <property type="entry name" value="Bira Bifunctional Protein, Domain 2"/>
    <property type="match status" value="1"/>
</dbReference>
<feature type="binding site" evidence="8">
    <location>
        <begin position="83"/>
        <end position="85"/>
    </location>
    <ligand>
        <name>L-histidine</name>
        <dbReference type="ChEBI" id="CHEBI:57595"/>
    </ligand>
</feature>
<dbReference type="GO" id="GO:0016757">
    <property type="term" value="F:glycosyltransferase activity"/>
    <property type="evidence" value="ECO:0007669"/>
    <property type="project" value="UniProtKB-KW"/>
</dbReference>
<dbReference type="NCBIfam" id="NF008935">
    <property type="entry name" value="PRK12292.1-1"/>
    <property type="match status" value="1"/>
</dbReference>
<evidence type="ECO:0000256" key="3">
    <source>
        <dbReference type="ARBA" id="ARBA00005539"/>
    </source>
</evidence>
<dbReference type="InterPro" id="IPR041715">
    <property type="entry name" value="HisRS-like_core"/>
</dbReference>
<dbReference type="InterPro" id="IPR045864">
    <property type="entry name" value="aa-tRNA-synth_II/BPL/LPL"/>
</dbReference>
<keyword evidence="5 7" id="KW-0963">Cytoplasm</keyword>
<feature type="binding site" evidence="8">
    <location>
        <position position="130"/>
    </location>
    <ligand>
        <name>L-histidine</name>
        <dbReference type="ChEBI" id="CHEBI:57595"/>
    </ligand>
</feature>